<dbReference type="InParanoid" id="E4ZSG8"/>
<proteinExistence type="predicted"/>
<dbReference type="RefSeq" id="XP_003837792.1">
    <property type="nucleotide sequence ID" value="XM_003837744.1"/>
</dbReference>
<feature type="region of interest" description="Disordered" evidence="1">
    <location>
        <begin position="199"/>
        <end position="223"/>
    </location>
</feature>
<evidence type="ECO:0000313" key="3">
    <source>
        <dbReference type="Proteomes" id="UP000002668"/>
    </source>
</evidence>
<evidence type="ECO:0000313" key="2">
    <source>
        <dbReference type="EMBL" id="CBX94348.1"/>
    </source>
</evidence>
<dbReference type="VEuPathDB" id="FungiDB:LEMA_P121120.1"/>
<dbReference type="EMBL" id="FP929122">
    <property type="protein sequence ID" value="CBX94348.1"/>
    <property type="molecule type" value="Genomic_DNA"/>
</dbReference>
<dbReference type="GeneID" id="13290913"/>
<dbReference type="Proteomes" id="UP000002668">
    <property type="component" value="Genome"/>
</dbReference>
<sequence length="272" mass="31042">MEPESNPEAARKPRPILNFPKDWLPDESDEVTDKIKMPPSPTHLHCRLVKRSRHTQKHLAQFVPKNAPSAANDGMETTVRRQLPERVSSAIEGLVHRVKDGWRNEDGNLAKAIDSHWAMPSGQLPPMFAGLFYDHTDDEDNDENDDDDKHQWLSHFRHEAKELHPAPYDTSGRLKTMPHPSKPVSSNYIQPPTSLETIPTEIADQPPTPAPTQTKLPATPTLNKTLDNPIYDVEVESLDRDITDWEQIPCEFEEDNEWDMVEDHDDVLYAQS</sequence>
<feature type="compositionally biased region" description="Low complexity" evidence="1">
    <location>
        <begin position="211"/>
        <end position="222"/>
    </location>
</feature>
<reference evidence="3" key="1">
    <citation type="journal article" date="2011" name="Nat. Commun.">
        <title>Effector diversification within compartments of the Leptosphaeria maculans genome affected by Repeat-Induced Point mutations.</title>
        <authorList>
            <person name="Rouxel T."/>
            <person name="Grandaubert J."/>
            <person name="Hane J.K."/>
            <person name="Hoede C."/>
            <person name="van de Wouw A.P."/>
            <person name="Couloux A."/>
            <person name="Dominguez V."/>
            <person name="Anthouard V."/>
            <person name="Bally P."/>
            <person name="Bourras S."/>
            <person name="Cozijnsen A.J."/>
            <person name="Ciuffetti L.M."/>
            <person name="Degrave A."/>
            <person name="Dilmaghani A."/>
            <person name="Duret L."/>
            <person name="Fudal I."/>
            <person name="Goodwin S.B."/>
            <person name="Gout L."/>
            <person name="Glaser N."/>
            <person name="Linglin J."/>
            <person name="Kema G.H.J."/>
            <person name="Lapalu N."/>
            <person name="Lawrence C.B."/>
            <person name="May K."/>
            <person name="Meyer M."/>
            <person name="Ollivier B."/>
            <person name="Poulain J."/>
            <person name="Schoch C.L."/>
            <person name="Simon A."/>
            <person name="Spatafora J.W."/>
            <person name="Stachowiak A."/>
            <person name="Turgeon B.G."/>
            <person name="Tyler B.M."/>
            <person name="Vincent D."/>
            <person name="Weissenbach J."/>
            <person name="Amselem J."/>
            <person name="Quesneville H."/>
            <person name="Oliver R.P."/>
            <person name="Wincker P."/>
            <person name="Balesdent M.-H."/>
            <person name="Howlett B.J."/>
        </authorList>
    </citation>
    <scope>NUCLEOTIDE SEQUENCE [LARGE SCALE GENOMIC DNA]</scope>
    <source>
        <strain evidence="3">JN3 / isolate v23.1.3 / race Av1-4-5-6-7-8</strain>
    </source>
</reference>
<accession>E4ZSG8</accession>
<evidence type="ECO:0000256" key="1">
    <source>
        <dbReference type="SAM" id="MobiDB-lite"/>
    </source>
</evidence>
<keyword evidence="3" id="KW-1185">Reference proteome</keyword>
<organism evidence="3">
    <name type="scientific">Leptosphaeria maculans (strain JN3 / isolate v23.1.3 / race Av1-4-5-6-7-8)</name>
    <name type="common">Blackleg fungus</name>
    <name type="synonym">Phoma lingam</name>
    <dbReference type="NCBI Taxonomy" id="985895"/>
    <lineage>
        <taxon>Eukaryota</taxon>
        <taxon>Fungi</taxon>
        <taxon>Dikarya</taxon>
        <taxon>Ascomycota</taxon>
        <taxon>Pezizomycotina</taxon>
        <taxon>Dothideomycetes</taxon>
        <taxon>Pleosporomycetidae</taxon>
        <taxon>Pleosporales</taxon>
        <taxon>Pleosporineae</taxon>
        <taxon>Leptosphaeriaceae</taxon>
        <taxon>Plenodomus</taxon>
        <taxon>Plenodomus lingam/Leptosphaeria maculans species complex</taxon>
    </lineage>
</organism>
<name>E4ZSG8_LEPMJ</name>
<dbReference type="AlphaFoldDB" id="E4ZSG8"/>
<protein>
    <submittedName>
        <fullName evidence="2">Predicted protein</fullName>
    </submittedName>
</protein>
<feature type="region of interest" description="Disordered" evidence="1">
    <location>
        <begin position="1"/>
        <end position="42"/>
    </location>
</feature>
<dbReference type="HOGENOM" id="CLU_1023328_0_0_1"/>
<dbReference type="OrthoDB" id="10664476at2759"/>
<gene>
    <name evidence="2" type="ORF">LEMA_P121120.1</name>
</gene>